<proteinExistence type="predicted"/>
<evidence type="ECO:0000256" key="1">
    <source>
        <dbReference type="SAM" id="Coils"/>
    </source>
</evidence>
<feature type="coiled-coil region" evidence="1">
    <location>
        <begin position="39"/>
        <end position="73"/>
    </location>
</feature>
<dbReference type="Proteomes" id="UP000032160">
    <property type="component" value="Chromosome I"/>
</dbReference>
<keyword evidence="3" id="KW-1185">Reference proteome</keyword>
<protein>
    <submittedName>
        <fullName evidence="2">Uncharacterized protein</fullName>
    </submittedName>
</protein>
<accession>X5M6K9</accession>
<dbReference type="AlphaFoldDB" id="X5M6K9"/>
<evidence type="ECO:0000313" key="2">
    <source>
        <dbReference type="EMBL" id="CDO58663.1"/>
    </source>
</evidence>
<name>X5M6K9_9HYPH</name>
<dbReference type="RefSeq" id="WP_043949557.1">
    <property type="nucleotide sequence ID" value="NZ_HG966617.1"/>
</dbReference>
<organism evidence="2 3">
    <name type="scientific">Candidatus Phaeomarinibacter ectocarpi</name>
    <dbReference type="NCBI Taxonomy" id="1458461"/>
    <lineage>
        <taxon>Bacteria</taxon>
        <taxon>Pseudomonadati</taxon>
        <taxon>Pseudomonadota</taxon>
        <taxon>Alphaproteobacteria</taxon>
        <taxon>Hyphomicrobiales</taxon>
        <taxon>Parvibaculaceae</taxon>
        <taxon>Candidatus Phaeomarinibacter</taxon>
    </lineage>
</organism>
<dbReference type="HOGENOM" id="CLU_2286371_0_0_5"/>
<dbReference type="EMBL" id="HG966617">
    <property type="protein sequence ID" value="CDO58663.1"/>
    <property type="molecule type" value="Genomic_DNA"/>
</dbReference>
<reference evidence="2 3" key="1">
    <citation type="journal article" date="2014" name="Front. Genet.">
        <title>Genome and metabolic network of "Candidatus Phaeomarinobacter ectocarpi" Ec32, a new candidate genus of Alphaproteobacteria frequently associated with brown algae.</title>
        <authorList>
            <person name="Dittami S.M."/>
            <person name="Barbeyron T."/>
            <person name="Boyen C."/>
            <person name="Cambefort J."/>
            <person name="Collet G."/>
            <person name="Delage L."/>
            <person name="Gobet A."/>
            <person name="Groisillier A."/>
            <person name="Leblanc C."/>
            <person name="Michel G."/>
            <person name="Scornet D."/>
            <person name="Siegel A."/>
            <person name="Tapia J.E."/>
            <person name="Tonon T."/>
        </authorList>
    </citation>
    <scope>NUCLEOTIDE SEQUENCE [LARGE SCALE GENOMIC DNA]</scope>
    <source>
        <strain evidence="2 3">Ec32</strain>
    </source>
</reference>
<sequence>MGNVVEFTRRCSEIAGDTVTKTDELDDLGRRVAGIVEAIDKQKAEIAQFRAHMDRLRDEMSSLDVSVVRYRERVDSIPHRRLRQQARSLEAMLARCAPAQS</sequence>
<keyword evidence="1" id="KW-0175">Coiled coil</keyword>
<evidence type="ECO:0000313" key="3">
    <source>
        <dbReference type="Proteomes" id="UP000032160"/>
    </source>
</evidence>
<dbReference type="KEGG" id="pect:BN1012_Phect449"/>
<gene>
    <name evidence="2" type="ORF">BN1012_Phect449</name>
</gene>